<evidence type="ECO:0000256" key="3">
    <source>
        <dbReference type="ARBA" id="ARBA00022723"/>
    </source>
</evidence>
<evidence type="ECO:0000256" key="5">
    <source>
        <dbReference type="ARBA" id="ARBA00023004"/>
    </source>
</evidence>
<dbReference type="PANTHER" id="PTHR46482:SF9">
    <property type="entry name" value="5'-ADENYLYLSULFATE REDUCTASE 1, CHLOROPLASTIC"/>
    <property type="match status" value="1"/>
</dbReference>
<dbReference type="GO" id="GO:0046872">
    <property type="term" value="F:metal ion binding"/>
    <property type="evidence" value="ECO:0007669"/>
    <property type="project" value="UniProtKB-KW"/>
</dbReference>
<dbReference type="EC" id="1.8.4.10" evidence="9 14"/>
<evidence type="ECO:0000313" key="16">
    <source>
        <dbReference type="EMBL" id="CAB1274865.1"/>
    </source>
</evidence>
<dbReference type="EMBL" id="LR778175">
    <property type="protein sequence ID" value="CAB1274865.1"/>
    <property type="molecule type" value="Genomic_DNA"/>
</dbReference>
<evidence type="ECO:0000256" key="10">
    <source>
        <dbReference type="ARBA" id="ARBA00029514"/>
    </source>
</evidence>
<name>A0A7G1Q8N3_9GAMM</name>
<feature type="binding site" evidence="14">
    <location>
        <position position="201"/>
    </location>
    <ligand>
        <name>[4Fe-4S] cluster</name>
        <dbReference type="ChEBI" id="CHEBI:49883"/>
    </ligand>
</feature>
<dbReference type="NCBIfam" id="TIGR02055">
    <property type="entry name" value="APS_reductase"/>
    <property type="match status" value="1"/>
</dbReference>
<organism evidence="16 17">
    <name type="scientific">Candidatus Nitrosacidococcus tergens</name>
    <dbReference type="NCBI Taxonomy" id="553981"/>
    <lineage>
        <taxon>Bacteria</taxon>
        <taxon>Pseudomonadati</taxon>
        <taxon>Pseudomonadota</taxon>
        <taxon>Gammaproteobacteria</taxon>
        <taxon>Chromatiales</taxon>
        <taxon>Chromatiaceae</taxon>
        <taxon>Candidatus Nitrosacidococcus</taxon>
    </lineage>
</organism>
<dbReference type="GO" id="GO:0051539">
    <property type="term" value="F:4 iron, 4 sulfur cluster binding"/>
    <property type="evidence" value="ECO:0007669"/>
    <property type="project" value="UniProtKB-UniRule"/>
</dbReference>
<evidence type="ECO:0000256" key="13">
    <source>
        <dbReference type="ARBA" id="ARBA00048441"/>
    </source>
</evidence>
<dbReference type="AlphaFoldDB" id="A0A7G1Q8N3"/>
<dbReference type="KEGG" id="ntg:NSCAC_0382"/>
<evidence type="ECO:0000256" key="2">
    <source>
        <dbReference type="ARBA" id="ARBA00022490"/>
    </source>
</evidence>
<feature type="domain" description="Phosphoadenosine phosphosulphate reductase" evidence="15">
    <location>
        <begin position="31"/>
        <end position="204"/>
    </location>
</feature>
<keyword evidence="17" id="KW-1185">Reference proteome</keyword>
<dbReference type="HAMAP" id="MF_00063">
    <property type="entry name" value="CysH"/>
    <property type="match status" value="1"/>
</dbReference>
<sequence>MKLESDNLLTDKVIEVTSLLTSIVNNYAPACFSSSFGAEDMVLIDMIFKYAPEIEVFTLDTGRLPQETYELIQKVIELYHQPIHIYFPESDDVEAYTQTHGPNGFYQSVELRKKCCHIRKVLPLKRALLGKKSWITGMRREQAITRKDLPLSEWDSEHKLEKFNPLITWTRDDVWNYIKKYNTPYNILHDQGYESIGCAPCTRAITVGEDIRAGRWWWENADTKECGLHKN</sequence>
<evidence type="ECO:0000256" key="7">
    <source>
        <dbReference type="ARBA" id="ARBA00024298"/>
    </source>
</evidence>
<dbReference type="SUPFAM" id="SSF52402">
    <property type="entry name" value="Adenine nucleotide alpha hydrolases-like"/>
    <property type="match status" value="1"/>
</dbReference>
<evidence type="ECO:0000256" key="14">
    <source>
        <dbReference type="HAMAP-Rule" id="MF_00063"/>
    </source>
</evidence>
<comment type="similarity">
    <text evidence="1 14">Belongs to the PAPS reductase family. CysH subfamily.</text>
</comment>
<dbReference type="PANTHER" id="PTHR46482">
    <property type="entry name" value="5'-ADENYLYLSULFATE REDUCTASE 3, CHLOROPLASTIC"/>
    <property type="match status" value="1"/>
</dbReference>
<evidence type="ECO:0000259" key="15">
    <source>
        <dbReference type="Pfam" id="PF01507"/>
    </source>
</evidence>
<comment type="cofactor">
    <cofactor evidence="14">
        <name>[4Fe-4S] cluster</name>
        <dbReference type="ChEBI" id="CHEBI:49883"/>
    </cofactor>
    <text evidence="14">Binds 1 [4Fe-4S] cluster per subunit.</text>
</comment>
<dbReference type="PIRSF" id="PIRSF000857">
    <property type="entry name" value="PAPS_reductase"/>
    <property type="match status" value="1"/>
</dbReference>
<feature type="binding site" evidence="14">
    <location>
        <position position="116"/>
    </location>
    <ligand>
        <name>[4Fe-4S] cluster</name>
        <dbReference type="ChEBI" id="CHEBI:49883"/>
    </ligand>
</feature>
<comment type="catalytic activity">
    <reaction evidence="13 14">
        <text>[thioredoxin]-disulfide + sulfite + AMP + 2 H(+) = adenosine 5'-phosphosulfate + [thioredoxin]-dithiol</text>
        <dbReference type="Rhea" id="RHEA:21976"/>
        <dbReference type="Rhea" id="RHEA-COMP:10698"/>
        <dbReference type="Rhea" id="RHEA-COMP:10700"/>
        <dbReference type="ChEBI" id="CHEBI:15378"/>
        <dbReference type="ChEBI" id="CHEBI:17359"/>
        <dbReference type="ChEBI" id="CHEBI:29950"/>
        <dbReference type="ChEBI" id="CHEBI:50058"/>
        <dbReference type="ChEBI" id="CHEBI:58243"/>
        <dbReference type="ChEBI" id="CHEBI:456215"/>
        <dbReference type="EC" id="1.8.4.10"/>
    </reaction>
</comment>
<gene>
    <name evidence="14 16" type="primary">cysH</name>
    <name evidence="16" type="ORF">NSCAC_0382</name>
</gene>
<dbReference type="GO" id="GO:0019344">
    <property type="term" value="P:cysteine biosynthetic process"/>
    <property type="evidence" value="ECO:0007669"/>
    <property type="project" value="InterPro"/>
</dbReference>
<evidence type="ECO:0000256" key="8">
    <source>
        <dbReference type="ARBA" id="ARBA00024327"/>
    </source>
</evidence>
<accession>A0A7G1Q8N3</accession>
<comment type="subcellular location">
    <subcellularLocation>
        <location evidence="14">Cytoplasm</location>
    </subcellularLocation>
</comment>
<evidence type="ECO:0000256" key="1">
    <source>
        <dbReference type="ARBA" id="ARBA00009732"/>
    </source>
</evidence>
<dbReference type="NCBIfam" id="TIGR00434">
    <property type="entry name" value="cysH"/>
    <property type="match status" value="1"/>
</dbReference>
<dbReference type="InterPro" id="IPR011798">
    <property type="entry name" value="APS_reductase"/>
</dbReference>
<dbReference type="GO" id="GO:0043866">
    <property type="term" value="F:adenylyl-sulfate reductase (thioredoxin) activity"/>
    <property type="evidence" value="ECO:0007669"/>
    <property type="project" value="UniProtKB-EC"/>
</dbReference>
<dbReference type="GO" id="GO:0019379">
    <property type="term" value="P:sulfate assimilation, phosphoadenylyl sulfate reduction by phosphoadenylyl-sulfate reductase (thioredoxin)"/>
    <property type="evidence" value="ECO:0007669"/>
    <property type="project" value="UniProtKB-UniRule"/>
</dbReference>
<evidence type="ECO:0000256" key="11">
    <source>
        <dbReference type="ARBA" id="ARBA00030894"/>
    </source>
</evidence>
<dbReference type="Proteomes" id="UP000516072">
    <property type="component" value="Chromosome"/>
</dbReference>
<comment type="function">
    <text evidence="7 14">Catalyzes the formation of sulfite from adenosine 5'-phosphosulfate (APS) using thioredoxin as an electron donor.</text>
</comment>
<proteinExistence type="inferred from homology"/>
<feature type="active site" description="Nucleophile; cysteine thiosulfonate intermediate" evidence="14">
    <location>
        <position position="226"/>
    </location>
</feature>
<dbReference type="InterPro" id="IPR004511">
    <property type="entry name" value="PAPS/APS_Rdtase"/>
</dbReference>
<dbReference type="CDD" id="cd23945">
    <property type="entry name" value="PAPS_reductase"/>
    <property type="match status" value="1"/>
</dbReference>
<protein>
    <recommendedName>
        <fullName evidence="10 14">Adenosine 5'-phosphosulfate reductase</fullName>
        <shortName evidence="14">APS reductase</shortName>
        <ecNumber evidence="9 14">1.8.4.10</ecNumber>
    </recommendedName>
    <alternativeName>
        <fullName evidence="12 14">5'-adenylylsulfate reductase</fullName>
    </alternativeName>
    <alternativeName>
        <fullName evidence="11 14">Thioredoxin-dependent 5'-adenylylsulfate reductase</fullName>
    </alternativeName>
</protein>
<keyword evidence="4 14" id="KW-0560">Oxidoreductase</keyword>
<keyword evidence="3 14" id="KW-0479">Metal-binding</keyword>
<dbReference type="InterPro" id="IPR014729">
    <property type="entry name" value="Rossmann-like_a/b/a_fold"/>
</dbReference>
<keyword evidence="2 14" id="KW-0963">Cytoplasm</keyword>
<evidence type="ECO:0000256" key="9">
    <source>
        <dbReference type="ARBA" id="ARBA00024386"/>
    </source>
</evidence>
<dbReference type="GO" id="GO:0070814">
    <property type="term" value="P:hydrogen sulfide biosynthetic process"/>
    <property type="evidence" value="ECO:0007669"/>
    <property type="project" value="UniProtKB-UniRule"/>
</dbReference>
<evidence type="ECO:0000256" key="6">
    <source>
        <dbReference type="ARBA" id="ARBA00023014"/>
    </source>
</evidence>
<dbReference type="GO" id="GO:0004604">
    <property type="term" value="F:phosphoadenylyl-sulfate reductase (thioredoxin) activity"/>
    <property type="evidence" value="ECO:0007669"/>
    <property type="project" value="UniProtKB-UniRule"/>
</dbReference>
<evidence type="ECO:0000313" key="17">
    <source>
        <dbReference type="Proteomes" id="UP000516072"/>
    </source>
</evidence>
<keyword evidence="5 14" id="KW-0408">Iron</keyword>
<dbReference type="GO" id="GO:0005737">
    <property type="term" value="C:cytoplasm"/>
    <property type="evidence" value="ECO:0007669"/>
    <property type="project" value="UniProtKB-SubCell"/>
</dbReference>
<feature type="binding site" evidence="14">
    <location>
        <position position="115"/>
    </location>
    <ligand>
        <name>[4Fe-4S] cluster</name>
        <dbReference type="ChEBI" id="CHEBI:49883"/>
    </ligand>
</feature>
<dbReference type="RefSeq" id="WP_197744745.1">
    <property type="nucleotide sequence ID" value="NZ_LR778175.1"/>
</dbReference>
<feature type="binding site" evidence="14">
    <location>
        <position position="198"/>
    </location>
    <ligand>
        <name>[4Fe-4S] cluster</name>
        <dbReference type="ChEBI" id="CHEBI:49883"/>
    </ligand>
</feature>
<evidence type="ECO:0000256" key="4">
    <source>
        <dbReference type="ARBA" id="ARBA00023002"/>
    </source>
</evidence>
<dbReference type="Pfam" id="PF01507">
    <property type="entry name" value="PAPS_reduct"/>
    <property type="match status" value="1"/>
</dbReference>
<comment type="pathway">
    <text evidence="8 14">Sulfur metabolism; hydrogen sulfide biosynthesis; sulfite from sulfate.</text>
</comment>
<evidence type="ECO:0000256" key="12">
    <source>
        <dbReference type="ARBA" id="ARBA00032041"/>
    </source>
</evidence>
<dbReference type="NCBIfam" id="NF002537">
    <property type="entry name" value="PRK02090.1"/>
    <property type="match status" value="1"/>
</dbReference>
<reference evidence="16 17" key="1">
    <citation type="submission" date="2020-03" db="EMBL/GenBank/DDBJ databases">
        <authorList>
            <person name="Picone N."/>
        </authorList>
    </citation>
    <scope>NUCLEOTIDE SEQUENCE [LARGE SCALE GENOMIC DNA]</scope>
    <source>
        <strain evidence="16">NSCAC1</strain>
    </source>
</reference>
<dbReference type="InterPro" id="IPR002500">
    <property type="entry name" value="PAPS_reduct_dom"/>
</dbReference>
<keyword evidence="6 14" id="KW-0411">Iron-sulfur</keyword>
<dbReference type="Gene3D" id="3.40.50.620">
    <property type="entry name" value="HUPs"/>
    <property type="match status" value="1"/>
</dbReference>